<evidence type="ECO:0000313" key="1">
    <source>
        <dbReference type="EMBL" id="ABK21410.1"/>
    </source>
</evidence>
<dbReference type="EMBL" id="EF082031">
    <property type="protein sequence ID" value="ABK21410.1"/>
    <property type="molecule type" value="mRNA"/>
</dbReference>
<accession>A9NL99</accession>
<sequence length="208" mass="22467">MAQAVACNDHCSIPRRLNLSRPALPSSRCWKSPRRIGFRVRAADEAEECNEEACAPEKEVGKVSMEWAVEERTKVLGTFPPTTKQRWTGYIEKDTAGQTNIYSVEPTMYVADSAISSGEAGTSTTGADNKVAISFGLALIFLAGSSSVLLQVGKNPPNAESLEYSGPPLNYYIKKFNAPLVIETSALVEIQSAPSVTYEPITTLSSSN</sequence>
<name>A9NL99_PICSI</name>
<reference evidence="1" key="1">
    <citation type="journal article" date="2008" name="BMC Genomics">
        <title>A conifer genomics resource of 200,000 spruce (Picea spp.) ESTs and 6,464 high-quality, sequence-finished full-length cDNAs for Sitka spruce (Picea sitchensis).</title>
        <authorList>
            <person name="Ralph S.G."/>
            <person name="Chun H.J."/>
            <person name="Kolosova N."/>
            <person name="Cooper D."/>
            <person name="Oddy C."/>
            <person name="Ritland C.E."/>
            <person name="Kirkpatrick R."/>
            <person name="Moore R."/>
            <person name="Barber S."/>
            <person name="Holt R.A."/>
            <person name="Jones S.J."/>
            <person name="Marra M.A."/>
            <person name="Douglas C.J."/>
            <person name="Ritland K."/>
            <person name="Bohlmann J."/>
        </authorList>
    </citation>
    <scope>NUCLEOTIDE SEQUENCE</scope>
    <source>
        <tissue evidence="1">Green portion of the leader tissue</tissue>
    </source>
</reference>
<dbReference type="GO" id="GO:0009535">
    <property type="term" value="C:chloroplast thylakoid membrane"/>
    <property type="evidence" value="ECO:0007669"/>
    <property type="project" value="InterPro"/>
</dbReference>
<dbReference type="InterPro" id="IPR038936">
    <property type="entry name" value="MPH1"/>
</dbReference>
<organism evidence="1">
    <name type="scientific">Picea sitchensis</name>
    <name type="common">Sitka spruce</name>
    <name type="synonym">Pinus sitchensis</name>
    <dbReference type="NCBI Taxonomy" id="3332"/>
    <lineage>
        <taxon>Eukaryota</taxon>
        <taxon>Viridiplantae</taxon>
        <taxon>Streptophyta</taxon>
        <taxon>Embryophyta</taxon>
        <taxon>Tracheophyta</taxon>
        <taxon>Spermatophyta</taxon>
        <taxon>Pinopsida</taxon>
        <taxon>Pinidae</taxon>
        <taxon>Conifers I</taxon>
        <taxon>Pinales</taxon>
        <taxon>Pinaceae</taxon>
        <taxon>Picea</taxon>
    </lineage>
</organism>
<dbReference type="PANTHER" id="PTHR35753:SF2">
    <property type="entry name" value="PROTEIN MAINTENANCE OF PSII UNDER HIGH LIGHT 1"/>
    <property type="match status" value="1"/>
</dbReference>
<protein>
    <submittedName>
        <fullName evidence="1">Uncharacterized protein</fullName>
    </submittedName>
</protein>
<proteinExistence type="evidence at transcript level"/>
<dbReference type="AlphaFoldDB" id="A9NL99"/>
<dbReference type="PANTHER" id="PTHR35753">
    <property type="entry name" value="PROTEIN MAINTENANCE OF PSII UNDER HIGH LIGHT 1"/>
    <property type="match status" value="1"/>
</dbReference>
<dbReference type="GO" id="GO:0061635">
    <property type="term" value="P:regulation of protein complex stability"/>
    <property type="evidence" value="ECO:0007669"/>
    <property type="project" value="InterPro"/>
</dbReference>